<evidence type="ECO:0000313" key="3">
    <source>
        <dbReference type="Proteomes" id="UP001500503"/>
    </source>
</evidence>
<comment type="caution">
    <text evidence="2">The sequence shown here is derived from an EMBL/GenBank/DDBJ whole genome shotgun (WGS) entry which is preliminary data.</text>
</comment>
<reference evidence="3" key="1">
    <citation type="journal article" date="2019" name="Int. J. Syst. Evol. Microbiol.">
        <title>The Global Catalogue of Microorganisms (GCM) 10K type strain sequencing project: providing services to taxonomists for standard genome sequencing and annotation.</title>
        <authorList>
            <consortium name="The Broad Institute Genomics Platform"/>
            <consortium name="The Broad Institute Genome Sequencing Center for Infectious Disease"/>
            <person name="Wu L."/>
            <person name="Ma J."/>
        </authorList>
    </citation>
    <scope>NUCLEOTIDE SEQUENCE [LARGE SCALE GENOMIC DNA]</scope>
    <source>
        <strain evidence="3">JCM 17933</strain>
    </source>
</reference>
<keyword evidence="3" id="KW-1185">Reference proteome</keyword>
<dbReference type="Proteomes" id="UP001500503">
    <property type="component" value="Unassembled WGS sequence"/>
</dbReference>
<sequence length="252" mass="27240">MFASFESHVHAYLRAAAGDHAVRARPFTVRIDPHDAGLFFNYAIPDDGAEPTRDQVRRLAETFIRHSRTPRLEYLPAAAPRVEEALVASGFTAERRLPILTCEAAGALVPRVAGPVEVLLAETDAQLWEVARAQGEAYEQPRVTEHDVARLRSVLDRGGLVALAVDTTTGQGVAGGQVGPPHGGVSELAAIGVRVAYRRRGIASALTATLTRACSDAGITTVFLMPENDGAERIYQRAGYRRVSEILHISLR</sequence>
<dbReference type="InterPro" id="IPR016181">
    <property type="entry name" value="Acyl_CoA_acyltransferase"/>
</dbReference>
<name>A0ABP8QMB9_9ACTN</name>
<proteinExistence type="predicted"/>
<dbReference type="RefSeq" id="WP_345469506.1">
    <property type="nucleotide sequence ID" value="NZ_BAABHF010000035.1"/>
</dbReference>
<protein>
    <submittedName>
        <fullName evidence="2">GNAT family N-acetyltransferase</fullName>
    </submittedName>
</protein>
<dbReference type="CDD" id="cd04301">
    <property type="entry name" value="NAT_SF"/>
    <property type="match status" value="1"/>
</dbReference>
<evidence type="ECO:0000259" key="1">
    <source>
        <dbReference type="PROSITE" id="PS51186"/>
    </source>
</evidence>
<accession>A0ABP8QMB9</accession>
<dbReference type="InterPro" id="IPR000182">
    <property type="entry name" value="GNAT_dom"/>
</dbReference>
<dbReference type="Gene3D" id="3.40.630.30">
    <property type="match status" value="1"/>
</dbReference>
<dbReference type="Pfam" id="PF00583">
    <property type="entry name" value="Acetyltransf_1"/>
    <property type="match status" value="1"/>
</dbReference>
<gene>
    <name evidence="2" type="ORF">GCM10023191_060070</name>
</gene>
<feature type="domain" description="N-acetyltransferase" evidence="1">
    <location>
        <begin position="117"/>
        <end position="252"/>
    </location>
</feature>
<evidence type="ECO:0000313" key="2">
    <source>
        <dbReference type="EMBL" id="GAA4504933.1"/>
    </source>
</evidence>
<dbReference type="SUPFAM" id="SSF55729">
    <property type="entry name" value="Acyl-CoA N-acyltransferases (Nat)"/>
    <property type="match status" value="1"/>
</dbReference>
<dbReference type="PROSITE" id="PS51186">
    <property type="entry name" value="GNAT"/>
    <property type="match status" value="1"/>
</dbReference>
<organism evidence="2 3">
    <name type="scientific">Actinoallomurus oryzae</name>
    <dbReference type="NCBI Taxonomy" id="502180"/>
    <lineage>
        <taxon>Bacteria</taxon>
        <taxon>Bacillati</taxon>
        <taxon>Actinomycetota</taxon>
        <taxon>Actinomycetes</taxon>
        <taxon>Streptosporangiales</taxon>
        <taxon>Thermomonosporaceae</taxon>
        <taxon>Actinoallomurus</taxon>
    </lineage>
</organism>
<dbReference type="EMBL" id="BAABHF010000035">
    <property type="protein sequence ID" value="GAA4504933.1"/>
    <property type="molecule type" value="Genomic_DNA"/>
</dbReference>